<name>A0ABX0K189_9PROT</name>
<keyword evidence="1" id="KW-0812">Transmembrane</keyword>
<evidence type="ECO:0008006" key="4">
    <source>
        <dbReference type="Google" id="ProtNLM"/>
    </source>
</evidence>
<sequence>MAATTTKTQGKTASLSRWIQGLLCGAALAWMPGYALLVGVMMLPMIAVYMMDSRRGEASARMMMPYTFAALVHPFHQLWGADGTIDASVMILMNPVTCIIGWCAAGGGWFVLELALFGVKVLRQFQVKKRKREIEKSLKALAEEWDENAVTVDEAAPVAASS</sequence>
<accession>A0ABX0K189</accession>
<organism evidence="2 3">
    <name type="scientific">Acetobacter conturbans</name>
    <dbReference type="NCBI Taxonomy" id="1737472"/>
    <lineage>
        <taxon>Bacteria</taxon>
        <taxon>Pseudomonadati</taxon>
        <taxon>Pseudomonadota</taxon>
        <taxon>Alphaproteobacteria</taxon>
        <taxon>Acetobacterales</taxon>
        <taxon>Acetobacteraceae</taxon>
        <taxon>Acetobacter</taxon>
    </lineage>
</organism>
<dbReference type="RefSeq" id="WP_173570206.1">
    <property type="nucleotide sequence ID" value="NZ_WOSY01000008.1"/>
</dbReference>
<feature type="transmembrane region" description="Helical" evidence="1">
    <location>
        <begin position="99"/>
        <end position="122"/>
    </location>
</feature>
<keyword evidence="1" id="KW-0472">Membrane</keyword>
<protein>
    <recommendedName>
        <fullName evidence="4">Acyl-CoA synthetase</fullName>
    </recommendedName>
</protein>
<gene>
    <name evidence="2" type="ORF">GOB81_09575</name>
</gene>
<dbReference type="Proteomes" id="UP000631653">
    <property type="component" value="Unassembled WGS sequence"/>
</dbReference>
<reference evidence="2 3" key="1">
    <citation type="journal article" date="2020" name="Int. J. Syst. Evol. Microbiol.">
        <title>Novel acetic acid bacteria from cider fermentations: Acetobacter conturbans sp. nov. and Acetobacter fallax sp. nov.</title>
        <authorList>
            <person name="Sombolestani A.S."/>
            <person name="Cleenwerck I."/>
            <person name="Cnockaert M."/>
            <person name="Borremans W."/>
            <person name="Wieme A.D."/>
            <person name="De Vuyst L."/>
            <person name="Vandamme P."/>
        </authorList>
    </citation>
    <scope>NUCLEOTIDE SEQUENCE [LARGE SCALE GENOMIC DNA]</scope>
    <source>
        <strain evidence="2 3">LMG 1627</strain>
    </source>
</reference>
<comment type="caution">
    <text evidence="2">The sequence shown here is derived from an EMBL/GenBank/DDBJ whole genome shotgun (WGS) entry which is preliminary data.</text>
</comment>
<keyword evidence="3" id="KW-1185">Reference proteome</keyword>
<feature type="transmembrane region" description="Helical" evidence="1">
    <location>
        <begin position="27"/>
        <end position="51"/>
    </location>
</feature>
<proteinExistence type="predicted"/>
<keyword evidence="1" id="KW-1133">Transmembrane helix</keyword>
<evidence type="ECO:0000256" key="1">
    <source>
        <dbReference type="SAM" id="Phobius"/>
    </source>
</evidence>
<evidence type="ECO:0000313" key="3">
    <source>
        <dbReference type="Proteomes" id="UP000631653"/>
    </source>
</evidence>
<evidence type="ECO:0000313" key="2">
    <source>
        <dbReference type="EMBL" id="NHN88879.1"/>
    </source>
</evidence>
<dbReference type="EMBL" id="WOSY01000008">
    <property type="protein sequence ID" value="NHN88879.1"/>
    <property type="molecule type" value="Genomic_DNA"/>
</dbReference>